<gene>
    <name evidence="9" type="ORF">ZIOFF_052508</name>
</gene>
<keyword evidence="5 8" id="KW-0472">Membrane</keyword>
<accession>A0A8J5KIP8</accession>
<sequence length="483" mass="55681">MRNWVDSSIETKVRTDELILKDLLLFLHVPRSGGRTYFLCLLRKLYTGPEECPLSYDKLRLNPSKPNCRLMVSHDDYSLLSKLPKHKTSVVTILRDPIDRVFSTYEFSVEVAARFLVHPNLTSATQMSRRKYPKSHGVSALDIWPWKYLVPWMRQDLFVRRHARELGRLRKTEKTNNPYDMEEMVMPLQEFINDPIAHEIIHNGATFQVAGLTNNSYLEESHDVRNCVRKHPEFGHYVLEVAKHRLDHMLYVGLTEEHKKSANMFAEVVGAQVISQSEALSSTEQETTNKTEPRFSSSYPADGLNQDEDIAGYLNITEVPSPHDEPGRENMTVGKLMEAYEKCNSNLRKSQTTRHTMSLKKISPVNFSKKRGLKFLRAKHARKLYFQARRSVPASILDQIQYLNSLDVELYKHAQDIFRRQEKHVMQNHDKGNLKAQEELQTSGCGSLFSCLPWKILSIIAFLAVLVLAILVTKRSRAGKLKM</sequence>
<keyword evidence="6" id="KW-0325">Glycoprotein</keyword>
<name>A0A8J5KIP8_ZINOF</name>
<dbReference type="GO" id="GO:0017095">
    <property type="term" value="F:heparan sulfate 6-sulfotransferase activity"/>
    <property type="evidence" value="ECO:0007669"/>
    <property type="project" value="TreeGrafter"/>
</dbReference>
<reference evidence="9 10" key="1">
    <citation type="submission" date="2020-08" db="EMBL/GenBank/DDBJ databases">
        <title>Plant Genome Project.</title>
        <authorList>
            <person name="Zhang R.-G."/>
        </authorList>
    </citation>
    <scope>NUCLEOTIDE SEQUENCE [LARGE SCALE GENOMIC DNA]</scope>
    <source>
        <tissue evidence="9">Rhizome</tissue>
    </source>
</reference>
<evidence type="ECO:0008006" key="11">
    <source>
        <dbReference type="Google" id="ProtNLM"/>
    </source>
</evidence>
<evidence type="ECO:0000313" key="10">
    <source>
        <dbReference type="Proteomes" id="UP000734854"/>
    </source>
</evidence>
<dbReference type="InterPro" id="IPR027417">
    <property type="entry name" value="P-loop_NTPase"/>
</dbReference>
<evidence type="ECO:0000256" key="3">
    <source>
        <dbReference type="ARBA" id="ARBA00022692"/>
    </source>
</evidence>
<comment type="caution">
    <text evidence="9">The sequence shown here is derived from an EMBL/GenBank/DDBJ whole genome shotgun (WGS) entry which is preliminary data.</text>
</comment>
<evidence type="ECO:0000256" key="2">
    <source>
        <dbReference type="ARBA" id="ARBA00022679"/>
    </source>
</evidence>
<organism evidence="9 10">
    <name type="scientific">Zingiber officinale</name>
    <name type="common">Ginger</name>
    <name type="synonym">Amomum zingiber</name>
    <dbReference type="NCBI Taxonomy" id="94328"/>
    <lineage>
        <taxon>Eukaryota</taxon>
        <taxon>Viridiplantae</taxon>
        <taxon>Streptophyta</taxon>
        <taxon>Embryophyta</taxon>
        <taxon>Tracheophyta</taxon>
        <taxon>Spermatophyta</taxon>
        <taxon>Magnoliopsida</taxon>
        <taxon>Liliopsida</taxon>
        <taxon>Zingiberales</taxon>
        <taxon>Zingiberaceae</taxon>
        <taxon>Zingiber</taxon>
    </lineage>
</organism>
<dbReference type="GO" id="GO:0016020">
    <property type="term" value="C:membrane"/>
    <property type="evidence" value="ECO:0007669"/>
    <property type="project" value="UniProtKB-SubCell"/>
</dbReference>
<comment type="subcellular location">
    <subcellularLocation>
        <location evidence="1">Membrane</location>
        <topology evidence="1">Single-pass membrane protein</topology>
    </subcellularLocation>
</comment>
<keyword evidence="10" id="KW-1185">Reference proteome</keyword>
<dbReference type="AlphaFoldDB" id="A0A8J5KIP8"/>
<dbReference type="InterPro" id="IPR010635">
    <property type="entry name" value="Heparan_SO4-6-sulfoTrfase"/>
</dbReference>
<evidence type="ECO:0000256" key="5">
    <source>
        <dbReference type="ARBA" id="ARBA00023136"/>
    </source>
</evidence>
<dbReference type="PANTHER" id="PTHR12812:SF0">
    <property type="entry name" value="HEPARAN-SULFATE 6-O-SULFOTRANSFERASE"/>
    <property type="match status" value="1"/>
</dbReference>
<keyword evidence="2" id="KW-0808">Transferase</keyword>
<proteinExistence type="predicted"/>
<protein>
    <recommendedName>
        <fullName evidence="11">Sulfotransferase</fullName>
    </recommendedName>
</protein>
<feature type="transmembrane region" description="Helical" evidence="8">
    <location>
        <begin position="452"/>
        <end position="473"/>
    </location>
</feature>
<evidence type="ECO:0000256" key="8">
    <source>
        <dbReference type="SAM" id="Phobius"/>
    </source>
</evidence>
<feature type="region of interest" description="Disordered" evidence="7">
    <location>
        <begin position="278"/>
        <end position="301"/>
    </location>
</feature>
<dbReference type="Proteomes" id="UP000734854">
    <property type="component" value="Unassembled WGS sequence"/>
</dbReference>
<evidence type="ECO:0000256" key="6">
    <source>
        <dbReference type="ARBA" id="ARBA00023180"/>
    </source>
</evidence>
<dbReference type="Gene3D" id="3.40.50.300">
    <property type="entry name" value="P-loop containing nucleotide triphosphate hydrolases"/>
    <property type="match status" value="1"/>
</dbReference>
<evidence type="ECO:0000256" key="7">
    <source>
        <dbReference type="SAM" id="MobiDB-lite"/>
    </source>
</evidence>
<evidence type="ECO:0000313" key="9">
    <source>
        <dbReference type="EMBL" id="KAG6491175.1"/>
    </source>
</evidence>
<dbReference type="EMBL" id="JACMSC010000014">
    <property type="protein sequence ID" value="KAG6491175.1"/>
    <property type="molecule type" value="Genomic_DNA"/>
</dbReference>
<dbReference type="PANTHER" id="PTHR12812">
    <property type="entry name" value="HEPARAN SULFATE 6-O-SULFOTRANSFERASE 3"/>
    <property type="match status" value="1"/>
</dbReference>
<evidence type="ECO:0000256" key="1">
    <source>
        <dbReference type="ARBA" id="ARBA00004167"/>
    </source>
</evidence>
<keyword evidence="3 8" id="KW-0812">Transmembrane</keyword>
<keyword evidence="4 8" id="KW-1133">Transmembrane helix</keyword>
<evidence type="ECO:0000256" key="4">
    <source>
        <dbReference type="ARBA" id="ARBA00022989"/>
    </source>
</evidence>
<dbReference type="SUPFAM" id="SSF52540">
    <property type="entry name" value="P-loop containing nucleoside triphosphate hydrolases"/>
    <property type="match status" value="1"/>
</dbReference>